<dbReference type="RefSeq" id="WP_096609981.1">
    <property type="nucleotide sequence ID" value="NZ_NWVD01000001.1"/>
</dbReference>
<evidence type="ECO:0000259" key="1">
    <source>
        <dbReference type="Pfam" id="PF13449"/>
    </source>
</evidence>
<reference evidence="2 3" key="1">
    <citation type="submission" date="2017-09" db="EMBL/GenBank/DDBJ databases">
        <title>Sphingomonas ginsenosidimutans KACC 14949, whole genome shotgun sequence.</title>
        <authorList>
            <person name="Feng G."/>
            <person name="Zhu H."/>
        </authorList>
    </citation>
    <scope>NUCLEOTIDE SEQUENCE [LARGE SCALE GENOMIC DNA]</scope>
    <source>
        <strain evidence="2 3">KACC 14949</strain>
    </source>
</reference>
<dbReference type="AlphaFoldDB" id="A0A2A4I337"/>
<sequence length="319" mass="34630">MRWPIAFIAVLALVPPWSGEPRRPMIRDDVTVRAARYIPPGGWPARVGDLVPVGALSLSADDPAFGGFSALALRDGRALLLGDGGNMVWLRIAGGRIATLGARTLRDGPAEGWLRTDRDSESLAVDPATGRMWIGYERANAIWRYTPDLTVEAHHAPPAMARWPDNTGAESLVRLPGGRFLVIREGRGRRERGHEALLFAGDPAAPGTRVATLRYRPPAGSVPSDAALLPDGDLIVVNRRWRFPLRFGAVLVRVPAAQLRAGGVLRGRIIATLGPEMGGENVEGAAVTREHGATMIWLVTDNDVAFYRRTILAKFRLIE</sequence>
<feature type="domain" description="Phytase-like" evidence="1">
    <location>
        <begin position="64"/>
        <end position="303"/>
    </location>
</feature>
<proteinExistence type="predicted"/>
<evidence type="ECO:0000313" key="3">
    <source>
        <dbReference type="Proteomes" id="UP000218784"/>
    </source>
</evidence>
<keyword evidence="3" id="KW-1185">Reference proteome</keyword>
<dbReference type="PIRSF" id="PIRSF031900">
    <property type="entry name" value="UCP031900"/>
    <property type="match status" value="1"/>
</dbReference>
<dbReference type="EMBL" id="NWVD01000001">
    <property type="protein sequence ID" value="PCG10345.1"/>
    <property type="molecule type" value="Genomic_DNA"/>
</dbReference>
<comment type="caution">
    <text evidence="2">The sequence shown here is derived from an EMBL/GenBank/DDBJ whole genome shotgun (WGS) entry which is preliminary data.</text>
</comment>
<dbReference type="InterPro" id="IPR027372">
    <property type="entry name" value="Phytase-like_dom"/>
</dbReference>
<accession>A0A2A4I337</accession>
<evidence type="ECO:0000313" key="2">
    <source>
        <dbReference type="EMBL" id="PCG10345.1"/>
    </source>
</evidence>
<dbReference type="InterPro" id="IPR014567">
    <property type="entry name" value="UCP031900"/>
</dbReference>
<gene>
    <name evidence="2" type="ORF">COA17_02590</name>
</gene>
<dbReference type="Proteomes" id="UP000218784">
    <property type="component" value="Unassembled WGS sequence"/>
</dbReference>
<dbReference type="Pfam" id="PF13449">
    <property type="entry name" value="Phytase-like"/>
    <property type="match status" value="1"/>
</dbReference>
<protein>
    <recommendedName>
        <fullName evidence="1">Phytase-like domain-containing protein</fullName>
    </recommendedName>
</protein>
<organism evidence="2 3">
    <name type="scientific">Sphingomonas ginsenosidimutans</name>
    <dbReference type="NCBI Taxonomy" id="862134"/>
    <lineage>
        <taxon>Bacteria</taxon>
        <taxon>Pseudomonadati</taxon>
        <taxon>Pseudomonadota</taxon>
        <taxon>Alphaproteobacteria</taxon>
        <taxon>Sphingomonadales</taxon>
        <taxon>Sphingomonadaceae</taxon>
        <taxon>Sphingomonas</taxon>
    </lineage>
</organism>
<name>A0A2A4I337_9SPHN</name>
<dbReference type="SUPFAM" id="SSF101898">
    <property type="entry name" value="NHL repeat"/>
    <property type="match status" value="1"/>
</dbReference>